<comment type="caution">
    <text evidence="2">The sequence shown here is derived from an EMBL/GenBank/DDBJ whole genome shotgun (WGS) entry which is preliminary data.</text>
</comment>
<accession>A0A4R8S290</accession>
<sequence length="69" mass="7680">MTQFPPNSSTLSDTLLTVPQALEALKISRTHFYRLRGDGKIKTLQLGSRTLVPQREITRLINEALGQAS</sequence>
<reference evidence="2 3" key="1">
    <citation type="journal article" date="2019" name="Sci. Rep.">
        <title>Extended insight into the Mycobacterium chelonae-abscessus complex through whole genome sequencing of Mycobacterium salmoniphilum outbreak and Mycobacterium salmoniphilum-like strains.</title>
        <authorList>
            <person name="Behra P.R.K."/>
            <person name="Das S."/>
            <person name="Pettersson B.M.F."/>
            <person name="Shirreff L."/>
            <person name="DuCote T."/>
            <person name="Jacobsson K.G."/>
            <person name="Ennis D.G."/>
            <person name="Kirsebom L.A."/>
        </authorList>
    </citation>
    <scope>NUCLEOTIDE SEQUENCE [LARGE SCALE GENOMIC DNA]</scope>
    <source>
        <strain evidence="2 3">DE 4585</strain>
    </source>
</reference>
<dbReference type="Proteomes" id="UP000295117">
    <property type="component" value="Unassembled WGS sequence"/>
</dbReference>
<dbReference type="Pfam" id="PF12728">
    <property type="entry name" value="HTH_17"/>
    <property type="match status" value="1"/>
</dbReference>
<evidence type="ECO:0000313" key="2">
    <source>
        <dbReference type="EMBL" id="TDZ80145.1"/>
    </source>
</evidence>
<dbReference type="EMBL" id="PECH01000008">
    <property type="protein sequence ID" value="TDZ80145.1"/>
    <property type="molecule type" value="Genomic_DNA"/>
</dbReference>
<dbReference type="InterPro" id="IPR041657">
    <property type="entry name" value="HTH_17"/>
</dbReference>
<proteinExistence type="predicted"/>
<organism evidence="2 3">
    <name type="scientific">Mycobacteroides salmoniphilum</name>
    <dbReference type="NCBI Taxonomy" id="404941"/>
    <lineage>
        <taxon>Bacteria</taxon>
        <taxon>Bacillati</taxon>
        <taxon>Actinomycetota</taxon>
        <taxon>Actinomycetes</taxon>
        <taxon>Mycobacteriales</taxon>
        <taxon>Mycobacteriaceae</taxon>
        <taxon>Mycobacteroides</taxon>
    </lineage>
</organism>
<gene>
    <name evidence="2" type="ORF">DE4585_03896</name>
</gene>
<dbReference type="AlphaFoldDB" id="A0A4R8S290"/>
<evidence type="ECO:0000313" key="3">
    <source>
        <dbReference type="Proteomes" id="UP000295117"/>
    </source>
</evidence>
<evidence type="ECO:0000259" key="1">
    <source>
        <dbReference type="Pfam" id="PF12728"/>
    </source>
</evidence>
<feature type="domain" description="Helix-turn-helix" evidence="1">
    <location>
        <begin position="15"/>
        <end position="63"/>
    </location>
</feature>
<protein>
    <submittedName>
        <fullName evidence="2">Helix-turn-helix domain protein</fullName>
    </submittedName>
</protein>
<name>A0A4R8S290_9MYCO</name>
<dbReference type="RefSeq" id="WP_134072706.1">
    <property type="nucleotide sequence ID" value="NZ_PECH01000008.1"/>
</dbReference>